<feature type="domain" description="Palmitoyltransferase DHHC" evidence="13">
    <location>
        <begin position="77"/>
        <end position="204"/>
    </location>
</feature>
<dbReference type="PANTHER" id="PTHR12246">
    <property type="entry name" value="PALMITOYLTRANSFERASE ZDHHC16"/>
    <property type="match status" value="1"/>
</dbReference>
<comment type="subcellular location">
    <subcellularLocation>
        <location evidence="11">Endoplasmic reticulum membrane</location>
        <topology evidence="11">Multi-pass membrane protein</topology>
    </subcellularLocation>
    <subcellularLocation>
        <location evidence="1">Membrane</location>
        <topology evidence="1">Multi-pass membrane protein</topology>
    </subcellularLocation>
</comment>
<evidence type="ECO:0000256" key="3">
    <source>
        <dbReference type="ARBA" id="ARBA00022692"/>
    </source>
</evidence>
<evidence type="ECO:0000256" key="12">
    <source>
        <dbReference type="RuleBase" id="RU079119"/>
    </source>
</evidence>
<evidence type="ECO:0000256" key="7">
    <source>
        <dbReference type="ARBA" id="ARBA00023139"/>
    </source>
</evidence>
<proteinExistence type="inferred from homology"/>
<evidence type="ECO:0000313" key="14">
    <source>
        <dbReference type="EMBL" id="CAH2351525.1"/>
    </source>
</evidence>
<dbReference type="GO" id="GO:0019706">
    <property type="term" value="F:protein-cysteine S-palmitoyltransferase activity"/>
    <property type="evidence" value="ECO:0007669"/>
    <property type="project" value="UniProtKB-UniRule"/>
</dbReference>
<evidence type="ECO:0000256" key="6">
    <source>
        <dbReference type="ARBA" id="ARBA00023136"/>
    </source>
</evidence>
<keyword evidence="6 11" id="KW-0472">Membrane</keyword>
<evidence type="ECO:0000256" key="10">
    <source>
        <dbReference type="ARBA" id="ARBA00048048"/>
    </source>
</evidence>
<keyword evidence="9 11" id="KW-0012">Acyltransferase</keyword>
<keyword evidence="3 11" id="KW-0812">Transmembrane</keyword>
<dbReference type="OrthoDB" id="331948at2759"/>
<keyword evidence="7 11" id="KW-0564">Palmitate</keyword>
<feature type="transmembrane region" description="Helical" evidence="11 12">
    <location>
        <begin position="41"/>
        <end position="59"/>
    </location>
</feature>
<evidence type="ECO:0000256" key="11">
    <source>
        <dbReference type="HAMAP-Rule" id="MF_03199"/>
    </source>
</evidence>
<evidence type="ECO:0000259" key="13">
    <source>
        <dbReference type="Pfam" id="PF01529"/>
    </source>
</evidence>
<feature type="active site" description="S-palmitoyl cysteine intermediate" evidence="11">
    <location>
        <position position="108"/>
    </location>
</feature>
<name>A0A9P0QMY2_9ASCO</name>
<evidence type="ECO:0000256" key="8">
    <source>
        <dbReference type="ARBA" id="ARBA00023288"/>
    </source>
</evidence>
<feature type="transmembrane region" description="Helical" evidence="11 12">
    <location>
        <begin position="167"/>
        <end position="186"/>
    </location>
</feature>
<evidence type="ECO:0000256" key="4">
    <source>
        <dbReference type="ARBA" id="ARBA00022824"/>
    </source>
</evidence>
<accession>A0A9P0QMY2</accession>
<keyword evidence="5 11" id="KW-1133">Transmembrane helix</keyword>
<comment type="function">
    <text evidence="11">Mediates the reversible addition of palmitate to target proteins, thereby regulating their membrane association and biological function.</text>
</comment>
<evidence type="ECO:0000313" key="15">
    <source>
        <dbReference type="Proteomes" id="UP000837801"/>
    </source>
</evidence>
<protein>
    <recommendedName>
        <fullName evidence="11">Palmitoyltransferase PFA4</fullName>
        <ecNumber evidence="11">2.3.1.225</ecNumber>
    </recommendedName>
    <alternativeName>
        <fullName evidence="11">Protein S-acyltransferase</fullName>
        <shortName evidence="11">PAT</shortName>
    </alternativeName>
    <alternativeName>
        <fullName evidence="11">Protein fatty acyltransferase 4</fullName>
    </alternativeName>
</protein>
<sequence>MVVNFQWPWLGVIIPCVLIAGIGYGSHLFVFAAYLSNEKQIIFEVLLSILWFSYYLAIVTDAGTPPKNFQPPEGEWKRWCKKCKNYKPERSHHCKTCKKCVLQMDHHCPWTYNCVGHSNLPHFLRFLVWVMVCTTFVAVELGKVALKYYEDRNLPSYLVNKVEMFAVILLLPLDIFVLASILILFIRCVINFAFKGMTQIEVWELERIESQIRNGRIWTQIKKNYRALHGKELPKLVSWSKHSRFHEEEPELEEDDISDLEGYEYEIEESIEEEEDAVASSVVSKTETRHDFTSDDLIFPYDLGFWRNLTDACGSPLVWMFPWGKPRTSGYLFIKNEDVEEDQLGLPWPPDGGHQENLEGFVDELDSIQLEDLSEEGKRRKLMRIRDPRSTLRRTEWMNDFGETLDDFGVDLDAEDAENDHLLAK</sequence>
<evidence type="ECO:0000256" key="5">
    <source>
        <dbReference type="ARBA" id="ARBA00022989"/>
    </source>
</evidence>
<comment type="similarity">
    <text evidence="11">Belongs to the DHHC palmitoyltransferase family. PFA4 subfamily.</text>
</comment>
<feature type="transmembrane region" description="Helical" evidence="11 12">
    <location>
        <begin position="126"/>
        <end position="146"/>
    </location>
</feature>
<evidence type="ECO:0000256" key="9">
    <source>
        <dbReference type="ARBA" id="ARBA00023315"/>
    </source>
</evidence>
<dbReference type="InterPro" id="IPR039859">
    <property type="entry name" value="PFA4/ZDH16/20/ERF2-like"/>
</dbReference>
<keyword evidence="8 11" id="KW-0449">Lipoprotein</keyword>
<dbReference type="Proteomes" id="UP000837801">
    <property type="component" value="Unassembled WGS sequence"/>
</dbReference>
<dbReference type="HAMAP" id="MF_03199">
    <property type="entry name" value="DHHC_PAT_PFA4"/>
    <property type="match status" value="1"/>
</dbReference>
<keyword evidence="2 11" id="KW-0808">Transferase</keyword>
<keyword evidence="15" id="KW-1185">Reference proteome</keyword>
<feature type="transmembrane region" description="Helical" evidence="11 12">
    <location>
        <begin position="12"/>
        <end position="34"/>
    </location>
</feature>
<gene>
    <name evidence="11" type="primary">PFA4</name>
    <name evidence="14" type="ORF">CLIB1423_03S08262</name>
</gene>
<dbReference type="EC" id="2.3.1.225" evidence="11"/>
<dbReference type="AlphaFoldDB" id="A0A9P0QMY2"/>
<organism evidence="14 15">
    <name type="scientific">[Candida] railenensis</name>
    <dbReference type="NCBI Taxonomy" id="45579"/>
    <lineage>
        <taxon>Eukaryota</taxon>
        <taxon>Fungi</taxon>
        <taxon>Dikarya</taxon>
        <taxon>Ascomycota</taxon>
        <taxon>Saccharomycotina</taxon>
        <taxon>Pichiomycetes</taxon>
        <taxon>Debaryomycetaceae</taxon>
        <taxon>Kurtzmaniella</taxon>
    </lineage>
</organism>
<dbReference type="GO" id="GO:0005789">
    <property type="term" value="C:endoplasmic reticulum membrane"/>
    <property type="evidence" value="ECO:0007669"/>
    <property type="project" value="UniProtKB-SubCell"/>
</dbReference>
<evidence type="ECO:0000256" key="2">
    <source>
        <dbReference type="ARBA" id="ARBA00022679"/>
    </source>
</evidence>
<comment type="domain">
    <text evidence="11 12">The DHHC domain is required for palmitoyltransferase activity.</text>
</comment>
<dbReference type="InterPro" id="IPR033682">
    <property type="entry name" value="PFA4"/>
</dbReference>
<comment type="catalytic activity">
    <reaction evidence="10 11 12">
        <text>L-cysteinyl-[protein] + hexadecanoyl-CoA = S-hexadecanoyl-L-cysteinyl-[protein] + CoA</text>
        <dbReference type="Rhea" id="RHEA:36683"/>
        <dbReference type="Rhea" id="RHEA-COMP:10131"/>
        <dbReference type="Rhea" id="RHEA-COMP:11032"/>
        <dbReference type="ChEBI" id="CHEBI:29950"/>
        <dbReference type="ChEBI" id="CHEBI:57287"/>
        <dbReference type="ChEBI" id="CHEBI:57379"/>
        <dbReference type="ChEBI" id="CHEBI:74151"/>
        <dbReference type="EC" id="2.3.1.225"/>
    </reaction>
</comment>
<evidence type="ECO:0000256" key="1">
    <source>
        <dbReference type="ARBA" id="ARBA00004141"/>
    </source>
</evidence>
<dbReference type="PROSITE" id="PS50216">
    <property type="entry name" value="DHHC"/>
    <property type="match status" value="1"/>
</dbReference>
<keyword evidence="4 11" id="KW-0256">Endoplasmic reticulum</keyword>
<reference evidence="14" key="1">
    <citation type="submission" date="2022-03" db="EMBL/GenBank/DDBJ databases">
        <authorList>
            <person name="Legras J.-L."/>
            <person name="Devillers H."/>
            <person name="Grondin C."/>
        </authorList>
    </citation>
    <scope>NUCLEOTIDE SEQUENCE</scope>
    <source>
        <strain evidence="14">CLIB 1423</strain>
    </source>
</reference>
<dbReference type="Pfam" id="PF01529">
    <property type="entry name" value="DHHC"/>
    <property type="match status" value="1"/>
</dbReference>
<comment type="caution">
    <text evidence="14">The sequence shown here is derived from an EMBL/GenBank/DDBJ whole genome shotgun (WGS) entry which is preliminary data.</text>
</comment>
<dbReference type="InterPro" id="IPR001594">
    <property type="entry name" value="Palmitoyltrfase_DHHC"/>
</dbReference>
<dbReference type="EMBL" id="CAKXYY010000003">
    <property type="protein sequence ID" value="CAH2351525.1"/>
    <property type="molecule type" value="Genomic_DNA"/>
</dbReference>